<dbReference type="VEuPathDB" id="FungiDB:Z520_06391"/>
<dbReference type="GO" id="GO:0071949">
    <property type="term" value="F:FAD binding"/>
    <property type="evidence" value="ECO:0007669"/>
    <property type="project" value="InterPro"/>
</dbReference>
<keyword evidence="4" id="KW-0560">Oxidoreductase</keyword>
<evidence type="ECO:0000313" key="8">
    <source>
        <dbReference type="Proteomes" id="UP000053411"/>
    </source>
</evidence>
<dbReference type="Pfam" id="PF01494">
    <property type="entry name" value="FAD_binding_3"/>
    <property type="match status" value="1"/>
</dbReference>
<keyword evidence="2" id="KW-0285">Flavoprotein</keyword>
<dbReference type="Proteomes" id="UP000053411">
    <property type="component" value="Unassembled WGS sequence"/>
</dbReference>
<dbReference type="PRINTS" id="PR00420">
    <property type="entry name" value="RNGMNOXGNASE"/>
</dbReference>
<evidence type="ECO:0000259" key="6">
    <source>
        <dbReference type="Pfam" id="PF01494"/>
    </source>
</evidence>
<dbReference type="AlphaFoldDB" id="A0A0D2KLP5"/>
<gene>
    <name evidence="7" type="ORF">Z520_06391</name>
</gene>
<dbReference type="STRING" id="1442371.A0A0D2KLP5"/>
<comment type="similarity">
    <text evidence="1">Belongs to the paxM FAD-dependent monooxygenase family.</text>
</comment>
<organism evidence="7 8">
    <name type="scientific">Fonsecaea multimorphosa CBS 102226</name>
    <dbReference type="NCBI Taxonomy" id="1442371"/>
    <lineage>
        <taxon>Eukaryota</taxon>
        <taxon>Fungi</taxon>
        <taxon>Dikarya</taxon>
        <taxon>Ascomycota</taxon>
        <taxon>Pezizomycotina</taxon>
        <taxon>Eurotiomycetes</taxon>
        <taxon>Chaetothyriomycetidae</taxon>
        <taxon>Chaetothyriales</taxon>
        <taxon>Herpotrichiellaceae</taxon>
        <taxon>Fonsecaea</taxon>
    </lineage>
</organism>
<dbReference type="Gene3D" id="3.50.50.60">
    <property type="entry name" value="FAD/NAD(P)-binding domain"/>
    <property type="match status" value="1"/>
</dbReference>
<evidence type="ECO:0000313" key="7">
    <source>
        <dbReference type="EMBL" id="KIX97613.1"/>
    </source>
</evidence>
<dbReference type="InterPro" id="IPR050493">
    <property type="entry name" value="FAD-dep_Monooxygenase_BioMet"/>
</dbReference>
<keyword evidence="3" id="KW-0274">FAD</keyword>
<reference evidence="7 8" key="1">
    <citation type="submission" date="2015-01" db="EMBL/GenBank/DDBJ databases">
        <title>The Genome Sequence of Fonsecaea multimorphosa CBS 102226.</title>
        <authorList>
            <consortium name="The Broad Institute Genomics Platform"/>
            <person name="Cuomo C."/>
            <person name="de Hoog S."/>
            <person name="Gorbushina A."/>
            <person name="Stielow B."/>
            <person name="Teixiera M."/>
            <person name="Abouelleil A."/>
            <person name="Chapman S.B."/>
            <person name="Priest M."/>
            <person name="Young S.K."/>
            <person name="Wortman J."/>
            <person name="Nusbaum C."/>
            <person name="Birren B."/>
        </authorList>
    </citation>
    <scope>NUCLEOTIDE SEQUENCE [LARGE SCALE GENOMIC DNA]</scope>
    <source>
        <strain evidence="7 8">CBS 102226</strain>
    </source>
</reference>
<evidence type="ECO:0000256" key="5">
    <source>
        <dbReference type="ARBA" id="ARBA00023033"/>
    </source>
</evidence>
<sequence length="464" mass="51048">MAEVYHRPLPENACFPTGSLDFRKELSSSSLKQRLKSRIQLNITIVGAGLGGLATAVALARHGHSVTVFEQACKLGEVGAGIQIPSNSSRLLKRWGVAEHLAPFIVEPHGINLLRWKDGKLIGKTQLVPDFQYRFGAPYYVIHRAHLHSALHRRAMDLGVDIQINSRVTEYRPETATIVLASGKTYRSDLVVAADAGVQSVAVPIVTGSKDKKVIPSGFAAYRATVDAAKIQNDPETAPLLETPGLNFWIGDQRHAMTYPIAGGTSYNMVLSHPETSDPSTWSQQDALTAMKREFNNWDPRLVKVIDMIDATMKWPLVTGIGLSNWVHPTNNLVVLGDAAHAMLPYMSQGAGMAIEDGAALAEVIHLASSLEQLPQCLDLWQRVRIKRTFQMQQASLIGAHIWHVADGPEQIARDTSMQADIEGNPTNSSANLWSDPVTQRWCYGYDAEREIQAEWGMLAQCHL</sequence>
<accession>A0A0D2KLP5</accession>
<dbReference type="FunFam" id="3.50.50.60:FF:000115">
    <property type="entry name" value="Salicylate hydroxylase, putative"/>
    <property type="match status" value="1"/>
</dbReference>
<dbReference type="OrthoDB" id="420606at2759"/>
<feature type="domain" description="FAD-binding" evidence="6">
    <location>
        <begin position="42"/>
        <end position="381"/>
    </location>
</feature>
<evidence type="ECO:0000256" key="2">
    <source>
        <dbReference type="ARBA" id="ARBA00022630"/>
    </source>
</evidence>
<dbReference type="PANTHER" id="PTHR13789:SF306">
    <property type="entry name" value="HYDROXYLASE, PUTATIVE-RELATED"/>
    <property type="match status" value="1"/>
</dbReference>
<dbReference type="RefSeq" id="XP_016631736.1">
    <property type="nucleotide sequence ID" value="XM_016776891.1"/>
</dbReference>
<keyword evidence="5" id="KW-0503">Monooxygenase</keyword>
<evidence type="ECO:0000256" key="1">
    <source>
        <dbReference type="ARBA" id="ARBA00007992"/>
    </source>
</evidence>
<dbReference type="GO" id="GO:0004497">
    <property type="term" value="F:monooxygenase activity"/>
    <property type="evidence" value="ECO:0007669"/>
    <property type="project" value="UniProtKB-KW"/>
</dbReference>
<dbReference type="PANTHER" id="PTHR13789">
    <property type="entry name" value="MONOOXYGENASE"/>
    <property type="match status" value="1"/>
</dbReference>
<evidence type="ECO:0000256" key="4">
    <source>
        <dbReference type="ARBA" id="ARBA00023002"/>
    </source>
</evidence>
<keyword evidence="8" id="KW-1185">Reference proteome</keyword>
<evidence type="ECO:0000256" key="3">
    <source>
        <dbReference type="ARBA" id="ARBA00022827"/>
    </source>
</evidence>
<dbReference type="InterPro" id="IPR036188">
    <property type="entry name" value="FAD/NAD-bd_sf"/>
</dbReference>
<dbReference type="GeneID" id="27712137"/>
<protein>
    <recommendedName>
        <fullName evidence="6">FAD-binding domain-containing protein</fullName>
    </recommendedName>
</protein>
<dbReference type="SUPFAM" id="SSF54373">
    <property type="entry name" value="FAD-linked reductases, C-terminal domain"/>
    <property type="match status" value="1"/>
</dbReference>
<name>A0A0D2KLP5_9EURO</name>
<dbReference type="SUPFAM" id="SSF51905">
    <property type="entry name" value="FAD/NAD(P)-binding domain"/>
    <property type="match status" value="1"/>
</dbReference>
<dbReference type="InterPro" id="IPR002938">
    <property type="entry name" value="FAD-bd"/>
</dbReference>
<dbReference type="EMBL" id="KN848073">
    <property type="protein sequence ID" value="KIX97613.1"/>
    <property type="molecule type" value="Genomic_DNA"/>
</dbReference>
<proteinExistence type="inferred from homology"/>